<dbReference type="Proteomes" id="UP001152622">
    <property type="component" value="Chromosome 21"/>
</dbReference>
<dbReference type="InterPro" id="IPR041680">
    <property type="entry name" value="PH_8"/>
</dbReference>
<dbReference type="AlphaFoldDB" id="A0A9Q1IAY3"/>
<comment type="caution">
    <text evidence="7">The sequence shown here is derived from an EMBL/GenBank/DDBJ whole genome shotgun (WGS) entry which is preliminary data.</text>
</comment>
<evidence type="ECO:0000313" key="8">
    <source>
        <dbReference type="Proteomes" id="UP001152622"/>
    </source>
</evidence>
<protein>
    <recommendedName>
        <fullName evidence="6">PH domain-containing protein</fullName>
    </recommendedName>
</protein>
<dbReference type="GO" id="GO:0015485">
    <property type="term" value="F:cholesterol binding"/>
    <property type="evidence" value="ECO:0007669"/>
    <property type="project" value="TreeGrafter"/>
</dbReference>
<dbReference type="GO" id="GO:0006869">
    <property type="term" value="P:lipid transport"/>
    <property type="evidence" value="ECO:0007669"/>
    <property type="project" value="UniProtKB-KW"/>
</dbReference>
<dbReference type="GO" id="GO:0031965">
    <property type="term" value="C:nuclear membrane"/>
    <property type="evidence" value="ECO:0007669"/>
    <property type="project" value="TreeGrafter"/>
</dbReference>
<feature type="compositionally biased region" description="Basic and acidic residues" evidence="5">
    <location>
        <begin position="43"/>
        <end position="54"/>
    </location>
</feature>
<evidence type="ECO:0000256" key="2">
    <source>
        <dbReference type="ARBA" id="ARBA00022448"/>
    </source>
</evidence>
<gene>
    <name evidence="7" type="ORF">SKAU_G00406920</name>
</gene>
<evidence type="ECO:0000256" key="4">
    <source>
        <dbReference type="ARBA" id="ARBA00023121"/>
    </source>
</evidence>
<dbReference type="InterPro" id="IPR011993">
    <property type="entry name" value="PH-like_dom_sf"/>
</dbReference>
<dbReference type="InterPro" id="IPR001849">
    <property type="entry name" value="PH_domain"/>
</dbReference>
<evidence type="ECO:0000259" key="6">
    <source>
        <dbReference type="PROSITE" id="PS50003"/>
    </source>
</evidence>
<feature type="region of interest" description="Disordered" evidence="5">
    <location>
        <begin position="29"/>
        <end position="61"/>
    </location>
</feature>
<dbReference type="FunFam" id="2.30.29.30:FF:000011">
    <property type="entry name" value="Oxysterol-binding protein"/>
    <property type="match status" value="1"/>
</dbReference>
<accession>A0A9Q1IAY3</accession>
<dbReference type="EMBL" id="JAINUF010000021">
    <property type="protein sequence ID" value="KAJ8335053.1"/>
    <property type="molecule type" value="Genomic_DNA"/>
</dbReference>
<proteinExistence type="inferred from homology"/>
<keyword evidence="2" id="KW-0813">Transport</keyword>
<comment type="similarity">
    <text evidence="1">Belongs to the OSBP family.</text>
</comment>
<dbReference type="GO" id="GO:0097038">
    <property type="term" value="C:perinuclear endoplasmic reticulum"/>
    <property type="evidence" value="ECO:0007669"/>
    <property type="project" value="TreeGrafter"/>
</dbReference>
<dbReference type="CDD" id="cd13287">
    <property type="entry name" value="PH_ORP3_ORP6_ORP7"/>
    <property type="match status" value="1"/>
</dbReference>
<keyword evidence="3" id="KW-0445">Lipid transport</keyword>
<sequence>MDFHGSTLLNSSQSVMSGLDRSPLVTRKFTHSRSGSTGSSRHSRQELGGDRRSPWEVIEDPQGEMSGPLGADLGRDLAVPGLCEGYLMKKKKWPLHGWHKRYFLLDQGILKYSKTKQDVQKGKLLGSLDVSLAVMSINKKSMRIDLDAGDNLYHIMAKTQELFYIWVTKLSAHRTFKKNEAVRVHNGVLQALSIRGNTLPTMAGLAQRSQGMPYSSYPQYQSSASICPSEMAHLKEELPAAAPGVNSKVSAWLQQTHDSESCSQELLQSQADLAELQLLIQRLQFLESGQPITNGDLEHRISMQNLTLDKPKKKSTKIWGHSRTLSRVEALGVMSSSHLSTSSNLGASVQSIPDYVYSQLATPGIVSPEGKKVQQAICLVSEKVHASLKSVHEALAQERERLRDAWAAPDLRQCTSRQLANLCTQLSEVSPTIPGPALQTASPASSATQWPIEPRHPI</sequence>
<dbReference type="PROSITE" id="PS50003">
    <property type="entry name" value="PH_DOMAIN"/>
    <property type="match status" value="1"/>
</dbReference>
<feature type="domain" description="PH" evidence="6">
    <location>
        <begin position="80"/>
        <end position="175"/>
    </location>
</feature>
<reference evidence="7" key="1">
    <citation type="journal article" date="2023" name="Science">
        <title>Genome structures resolve the early diversification of teleost fishes.</title>
        <authorList>
            <person name="Parey E."/>
            <person name="Louis A."/>
            <person name="Montfort J."/>
            <person name="Bouchez O."/>
            <person name="Roques C."/>
            <person name="Iampietro C."/>
            <person name="Lluch J."/>
            <person name="Castinel A."/>
            <person name="Donnadieu C."/>
            <person name="Desvignes T."/>
            <person name="Floi Bucao C."/>
            <person name="Jouanno E."/>
            <person name="Wen M."/>
            <person name="Mejri S."/>
            <person name="Dirks R."/>
            <person name="Jansen H."/>
            <person name="Henkel C."/>
            <person name="Chen W.J."/>
            <person name="Zahm M."/>
            <person name="Cabau C."/>
            <person name="Klopp C."/>
            <person name="Thompson A.W."/>
            <person name="Robinson-Rechavi M."/>
            <person name="Braasch I."/>
            <person name="Lecointre G."/>
            <person name="Bobe J."/>
            <person name="Postlethwait J.H."/>
            <person name="Berthelot C."/>
            <person name="Roest Crollius H."/>
            <person name="Guiguen Y."/>
        </authorList>
    </citation>
    <scope>NUCLEOTIDE SEQUENCE</scope>
    <source>
        <strain evidence="7">WJC10195</strain>
    </source>
</reference>
<evidence type="ECO:0000256" key="5">
    <source>
        <dbReference type="SAM" id="MobiDB-lite"/>
    </source>
</evidence>
<feature type="region of interest" description="Disordered" evidence="5">
    <location>
        <begin position="433"/>
        <end position="458"/>
    </location>
</feature>
<dbReference type="InterPro" id="IPR000648">
    <property type="entry name" value="Oxysterol-bd"/>
</dbReference>
<dbReference type="PANTHER" id="PTHR10972">
    <property type="entry name" value="OXYSTEROL-BINDING PROTEIN-RELATED"/>
    <property type="match status" value="1"/>
</dbReference>
<dbReference type="SMART" id="SM00233">
    <property type="entry name" value="PH"/>
    <property type="match status" value="1"/>
</dbReference>
<dbReference type="GO" id="GO:0005886">
    <property type="term" value="C:plasma membrane"/>
    <property type="evidence" value="ECO:0007669"/>
    <property type="project" value="TreeGrafter"/>
</dbReference>
<evidence type="ECO:0000256" key="1">
    <source>
        <dbReference type="ARBA" id="ARBA00008842"/>
    </source>
</evidence>
<name>A0A9Q1IAY3_SYNKA</name>
<feature type="compositionally biased region" description="Polar residues" evidence="5">
    <location>
        <begin position="439"/>
        <end position="449"/>
    </location>
</feature>
<keyword evidence="4" id="KW-0446">Lipid-binding</keyword>
<evidence type="ECO:0000313" key="7">
    <source>
        <dbReference type="EMBL" id="KAJ8335053.1"/>
    </source>
</evidence>
<dbReference type="OrthoDB" id="1854502at2759"/>
<dbReference type="Gene3D" id="2.30.29.30">
    <property type="entry name" value="Pleckstrin-homology domain (PH domain)/Phosphotyrosine-binding domain (PTB)"/>
    <property type="match status" value="1"/>
</dbReference>
<dbReference type="GO" id="GO:0005829">
    <property type="term" value="C:cytosol"/>
    <property type="evidence" value="ECO:0007669"/>
    <property type="project" value="TreeGrafter"/>
</dbReference>
<organism evidence="7 8">
    <name type="scientific">Synaphobranchus kaupii</name>
    <name type="common">Kaup's arrowtooth eel</name>
    <dbReference type="NCBI Taxonomy" id="118154"/>
    <lineage>
        <taxon>Eukaryota</taxon>
        <taxon>Metazoa</taxon>
        <taxon>Chordata</taxon>
        <taxon>Craniata</taxon>
        <taxon>Vertebrata</taxon>
        <taxon>Euteleostomi</taxon>
        <taxon>Actinopterygii</taxon>
        <taxon>Neopterygii</taxon>
        <taxon>Teleostei</taxon>
        <taxon>Anguilliformes</taxon>
        <taxon>Synaphobranchidae</taxon>
        <taxon>Synaphobranchus</taxon>
    </lineage>
</organism>
<evidence type="ECO:0000256" key="3">
    <source>
        <dbReference type="ARBA" id="ARBA00023055"/>
    </source>
</evidence>
<dbReference type="SUPFAM" id="SSF50729">
    <property type="entry name" value="PH domain-like"/>
    <property type="match status" value="1"/>
</dbReference>
<dbReference type="Pfam" id="PF15409">
    <property type="entry name" value="PH_8"/>
    <property type="match status" value="1"/>
</dbReference>
<keyword evidence="8" id="KW-1185">Reference proteome</keyword>
<dbReference type="PANTHER" id="PTHR10972:SF146">
    <property type="entry name" value="OXYSTEROL-BINDING PROTEIN"/>
    <property type="match status" value="1"/>
</dbReference>